<dbReference type="Gene3D" id="3.40.225.10">
    <property type="entry name" value="Class II aldolase/adducin N-terminal domain"/>
    <property type="match status" value="1"/>
</dbReference>
<feature type="domain" description="Class II aldolase/adducin N-terminal" evidence="1">
    <location>
        <begin position="3"/>
        <end position="196"/>
    </location>
</feature>
<dbReference type="RefSeq" id="WP_154519890.1">
    <property type="nucleotide sequence ID" value="NZ_VUMT01000020.1"/>
</dbReference>
<protein>
    <submittedName>
        <fullName evidence="2">Class II aldolase</fullName>
    </submittedName>
</protein>
<dbReference type="Proteomes" id="UP000482209">
    <property type="component" value="Unassembled WGS sequence"/>
</dbReference>
<name>A0A6L5Y0N8_9FIRM</name>
<evidence type="ECO:0000313" key="3">
    <source>
        <dbReference type="Proteomes" id="UP000482209"/>
    </source>
</evidence>
<dbReference type="SUPFAM" id="SSF53639">
    <property type="entry name" value="AraD/HMP-PK domain-like"/>
    <property type="match status" value="1"/>
</dbReference>
<dbReference type="AlphaFoldDB" id="A0A6L5Y0N8"/>
<gene>
    <name evidence="2" type="ORF">FYJ58_11560</name>
</gene>
<proteinExistence type="predicted"/>
<comment type="caution">
    <text evidence="2">The sequence shown here is derived from an EMBL/GenBank/DDBJ whole genome shotgun (WGS) entry which is preliminary data.</text>
</comment>
<organism evidence="2 3">
    <name type="scientific">Velocimicrobium porci</name>
    <dbReference type="NCBI Taxonomy" id="2606634"/>
    <lineage>
        <taxon>Bacteria</taxon>
        <taxon>Bacillati</taxon>
        <taxon>Bacillota</taxon>
        <taxon>Clostridia</taxon>
        <taxon>Lachnospirales</taxon>
        <taxon>Lachnospiraceae</taxon>
        <taxon>Velocimicrobium</taxon>
    </lineage>
</organism>
<evidence type="ECO:0000259" key="1">
    <source>
        <dbReference type="SMART" id="SM01007"/>
    </source>
</evidence>
<reference evidence="2 3" key="1">
    <citation type="submission" date="2019-08" db="EMBL/GenBank/DDBJ databases">
        <title>In-depth cultivation of the pig gut microbiome towards novel bacterial diversity and tailored functional studies.</title>
        <authorList>
            <person name="Wylensek D."/>
            <person name="Hitch T.C.A."/>
            <person name="Clavel T."/>
        </authorList>
    </citation>
    <scope>NUCLEOTIDE SEQUENCE [LARGE SCALE GENOMIC DNA]</scope>
    <source>
        <strain evidence="2 3">WCA-693-APC-MOT-I</strain>
    </source>
</reference>
<dbReference type="Pfam" id="PF00596">
    <property type="entry name" value="Aldolase_II"/>
    <property type="match status" value="1"/>
</dbReference>
<dbReference type="InterPro" id="IPR001303">
    <property type="entry name" value="Aldolase_II/adducin_N"/>
</dbReference>
<dbReference type="SMART" id="SM01007">
    <property type="entry name" value="Aldolase_II"/>
    <property type="match status" value="1"/>
</dbReference>
<accession>A0A6L5Y0N8</accession>
<dbReference type="InterPro" id="IPR036409">
    <property type="entry name" value="Aldolase_II/adducin_N_sf"/>
</dbReference>
<keyword evidence="3" id="KW-1185">Reference proteome</keyword>
<evidence type="ECO:0000313" key="2">
    <source>
        <dbReference type="EMBL" id="MSS64504.1"/>
    </source>
</evidence>
<sequence>MNTFIELSKYAGMREDLVQAGGGNSSYKLSKDKMLIKASGVQLADIKEDSGYAIVNPEIIANSFLQNENIDLMTEEESKKILQQAFIEGARPSIETFLHSISGRYTLHTHPIVVNVLASRKNGMKILKELFPEALFVAYATPGVELAKQYFRKFKENGKSVQIVFLQNHGLLVSADTAEEVINVTEMVVQKIEQYLHIDFSAYRYSTEIYNFIKNGIIWRVTDFNVLKAYKTLNSTWNSAFCPDCVVFLGKKMYTVKENFSSEDLETFKVSYGKPVIIAYKDNLYINAESVKKALEIQSVLSFSAQVMMLNQDCECNMLSEEEQNFLLNWDAEKYRQSLK</sequence>
<dbReference type="EMBL" id="VUMT01000020">
    <property type="protein sequence ID" value="MSS64504.1"/>
    <property type="molecule type" value="Genomic_DNA"/>
</dbReference>